<dbReference type="PRINTS" id="PR00019">
    <property type="entry name" value="LEURICHRPT"/>
</dbReference>
<sequence>RCWCNTTFCDCSSRQLVTVPNDLSTLITVLTLRNNSLTNLPNCSFCRYSLLKYLDLSSNKLKRLEVRSFENLSKLETLTLKNNSLIMKKGTFPRGVFKNLTSLKTLRINRNTAVTFDDRGYEYPDDVLSELTSLRELSMDGLPHPKFGPGFKSMSALRNLSLNGYHYGQGYCTVLGLTNETFENLSQLTVLDLSTCKINGDHVETGAFLPMKNLTNLDVSYNFNFRFDNFERVISVLRDSKIVRLKLNTIVSFYSQAITVNRSIIESLPKSLEYLEAKGNSFEMIDDGLLQLAPENLSHVDLGNNRLIYGLYLQDLKHLKNMKRLNLRGGQNLQKLPTYEITSAQKFQHRFSRSLPLTHINSGNAPLVIKLPAKLKILDMSVAGLRYILSTFDVDSNNALTSLTLNHNFFPCLLGPVSGLEKLENLDLSFTSASTINPKFFKNFKGLKHLMLSNNALGSFFSSLNPTSRIFRDLNSLVALDLSNNGIESLPGYLLTGLDNLESLNLGNNPMLYFNLSISNMTSMVLLNLSHAQLSQLPDHVVLHIKALVDRNVTIKVDLSGNPIKCDCLNLNFIQWIVSSPAFDPTFTGYMCQYPDSSYKTITDSYEETLRILQKSCAINFPIFVAAISGTFSMLCTVLGAIIYR</sequence>
<dbReference type="InterPro" id="IPR001611">
    <property type="entry name" value="Leu-rich_rpt"/>
</dbReference>
<feature type="transmembrane region" description="Helical" evidence="4">
    <location>
        <begin position="621"/>
        <end position="644"/>
    </location>
</feature>
<dbReference type="PANTHER" id="PTHR24373:SF370">
    <property type="entry name" value="FISH-LIPS, ISOFORM E"/>
    <property type="match status" value="1"/>
</dbReference>
<dbReference type="GO" id="GO:0005615">
    <property type="term" value="C:extracellular space"/>
    <property type="evidence" value="ECO:0007669"/>
    <property type="project" value="TreeGrafter"/>
</dbReference>
<keyword evidence="4" id="KW-1133">Transmembrane helix</keyword>
<keyword evidence="6" id="KW-1185">Reference proteome</keyword>
<dbReference type="InterPro" id="IPR050328">
    <property type="entry name" value="Dev_Immune_Receptor"/>
</dbReference>
<keyword evidence="3" id="KW-0677">Repeat</keyword>
<gene>
    <name evidence="5" type="ORF">GSLYS_00012705001</name>
</gene>
<dbReference type="InterPro" id="IPR032675">
    <property type="entry name" value="LRR_dom_sf"/>
</dbReference>
<dbReference type="SUPFAM" id="SSF52058">
    <property type="entry name" value="L domain-like"/>
    <property type="match status" value="2"/>
</dbReference>
<evidence type="ECO:0000256" key="1">
    <source>
        <dbReference type="ARBA" id="ARBA00022614"/>
    </source>
</evidence>
<protein>
    <submittedName>
        <fullName evidence="5">Uncharacterized protein</fullName>
    </submittedName>
</protein>
<name>A0AAV2HXJ0_LYMST</name>
<keyword evidence="4" id="KW-0812">Transmembrane</keyword>
<accession>A0AAV2HXJ0</accession>
<evidence type="ECO:0000256" key="4">
    <source>
        <dbReference type="SAM" id="Phobius"/>
    </source>
</evidence>
<dbReference type="InterPro" id="IPR003591">
    <property type="entry name" value="Leu-rich_rpt_typical-subtyp"/>
</dbReference>
<dbReference type="SMART" id="SM00369">
    <property type="entry name" value="LRR_TYP"/>
    <property type="match status" value="8"/>
</dbReference>
<keyword evidence="2" id="KW-0732">Signal</keyword>
<keyword evidence="1" id="KW-0433">Leucine-rich repeat</keyword>
<dbReference type="PANTHER" id="PTHR24373">
    <property type="entry name" value="SLIT RELATED LEUCINE-RICH REPEAT NEURONAL PROTEIN"/>
    <property type="match status" value="1"/>
</dbReference>
<dbReference type="EMBL" id="CAXITT010000316">
    <property type="protein sequence ID" value="CAL1538884.1"/>
    <property type="molecule type" value="Genomic_DNA"/>
</dbReference>
<reference evidence="5 6" key="1">
    <citation type="submission" date="2024-04" db="EMBL/GenBank/DDBJ databases">
        <authorList>
            <consortium name="Genoscope - CEA"/>
            <person name="William W."/>
        </authorList>
    </citation>
    <scope>NUCLEOTIDE SEQUENCE [LARGE SCALE GENOMIC DNA]</scope>
</reference>
<evidence type="ECO:0000256" key="3">
    <source>
        <dbReference type="ARBA" id="ARBA00022737"/>
    </source>
</evidence>
<dbReference type="PROSITE" id="PS51450">
    <property type="entry name" value="LRR"/>
    <property type="match status" value="2"/>
</dbReference>
<proteinExistence type="predicted"/>
<dbReference type="GO" id="GO:0031012">
    <property type="term" value="C:extracellular matrix"/>
    <property type="evidence" value="ECO:0007669"/>
    <property type="project" value="TreeGrafter"/>
</dbReference>
<keyword evidence="4" id="KW-0472">Membrane</keyword>
<dbReference type="AlphaFoldDB" id="A0AAV2HXJ0"/>
<dbReference type="Gene3D" id="3.80.10.10">
    <property type="entry name" value="Ribonuclease Inhibitor"/>
    <property type="match status" value="4"/>
</dbReference>
<dbReference type="Pfam" id="PF13855">
    <property type="entry name" value="LRR_8"/>
    <property type="match status" value="2"/>
</dbReference>
<comment type="caution">
    <text evidence="5">The sequence shown here is derived from an EMBL/GenBank/DDBJ whole genome shotgun (WGS) entry which is preliminary data.</text>
</comment>
<organism evidence="5 6">
    <name type="scientific">Lymnaea stagnalis</name>
    <name type="common">Great pond snail</name>
    <name type="synonym">Helix stagnalis</name>
    <dbReference type="NCBI Taxonomy" id="6523"/>
    <lineage>
        <taxon>Eukaryota</taxon>
        <taxon>Metazoa</taxon>
        <taxon>Spiralia</taxon>
        <taxon>Lophotrochozoa</taxon>
        <taxon>Mollusca</taxon>
        <taxon>Gastropoda</taxon>
        <taxon>Heterobranchia</taxon>
        <taxon>Euthyneura</taxon>
        <taxon>Panpulmonata</taxon>
        <taxon>Hygrophila</taxon>
        <taxon>Lymnaeoidea</taxon>
        <taxon>Lymnaeidae</taxon>
        <taxon>Lymnaea</taxon>
    </lineage>
</organism>
<evidence type="ECO:0000313" key="6">
    <source>
        <dbReference type="Proteomes" id="UP001497497"/>
    </source>
</evidence>
<dbReference type="Proteomes" id="UP001497497">
    <property type="component" value="Unassembled WGS sequence"/>
</dbReference>
<evidence type="ECO:0000313" key="5">
    <source>
        <dbReference type="EMBL" id="CAL1538884.1"/>
    </source>
</evidence>
<evidence type="ECO:0000256" key="2">
    <source>
        <dbReference type="ARBA" id="ARBA00022729"/>
    </source>
</evidence>
<feature type="non-terminal residue" evidence="5">
    <location>
        <position position="1"/>
    </location>
</feature>